<evidence type="ECO:0000259" key="1">
    <source>
        <dbReference type="PROSITE" id="PS51029"/>
    </source>
</evidence>
<dbReference type="InterPro" id="IPR006578">
    <property type="entry name" value="MADF-dom"/>
</dbReference>
<name>A0A915M386_MELJA</name>
<dbReference type="PANTHER" id="PTHR22930">
    <property type="match status" value="1"/>
</dbReference>
<dbReference type="Pfam" id="PF26138">
    <property type="entry name" value="DUF8040"/>
    <property type="match status" value="1"/>
</dbReference>
<dbReference type="Proteomes" id="UP000887561">
    <property type="component" value="Unplaced"/>
</dbReference>
<accession>A0A915M386</accession>
<keyword evidence="2" id="KW-1185">Reference proteome</keyword>
<proteinExistence type="predicted"/>
<dbReference type="SMART" id="SM00595">
    <property type="entry name" value="MADF"/>
    <property type="match status" value="1"/>
</dbReference>
<evidence type="ECO:0000313" key="2">
    <source>
        <dbReference type="Proteomes" id="UP000887561"/>
    </source>
</evidence>
<dbReference type="Pfam" id="PF10545">
    <property type="entry name" value="MADF_DNA_bdg"/>
    <property type="match status" value="1"/>
</dbReference>
<organism evidence="2 3">
    <name type="scientific">Meloidogyne javanica</name>
    <name type="common">Root-knot nematode worm</name>
    <dbReference type="NCBI Taxonomy" id="6303"/>
    <lineage>
        <taxon>Eukaryota</taxon>
        <taxon>Metazoa</taxon>
        <taxon>Ecdysozoa</taxon>
        <taxon>Nematoda</taxon>
        <taxon>Chromadorea</taxon>
        <taxon>Rhabditida</taxon>
        <taxon>Tylenchina</taxon>
        <taxon>Tylenchomorpha</taxon>
        <taxon>Tylenchoidea</taxon>
        <taxon>Meloidogynidae</taxon>
        <taxon>Meloidogyninae</taxon>
        <taxon>Meloidogyne</taxon>
        <taxon>Meloidogyne incognita group</taxon>
    </lineage>
</organism>
<dbReference type="WBParaSite" id="scaffold2394_cov235.g4772">
    <property type="protein sequence ID" value="scaffold2394_cov235.g4772"/>
    <property type="gene ID" value="scaffold2394_cov235.g4772"/>
</dbReference>
<reference evidence="3" key="1">
    <citation type="submission" date="2022-11" db="UniProtKB">
        <authorList>
            <consortium name="WormBaseParasite"/>
        </authorList>
    </citation>
    <scope>IDENTIFICATION</scope>
</reference>
<protein>
    <submittedName>
        <fullName evidence="3">MADF domain-containing protein</fullName>
    </submittedName>
</protein>
<dbReference type="AlphaFoldDB" id="A0A915M386"/>
<feature type="domain" description="MADF" evidence="1">
    <location>
        <begin position="10"/>
        <end position="100"/>
    </location>
</feature>
<sequence length="248" mass="29289">MTNTKGEIDQFIELVRENELLWKKGHDGHKNKGKCESTWEKIAVETGFEDGKAAKQKWKNLTDYFSRKKAKRLWVHPMLEVQKNEGEFATLFPKLRDDEEKFFCYMRMTSREFDLLLTKIRPSLELKSHRAITPEEQLMITLRFFATGMQFRGLEYTFRRSHSTISLIVRRVSQAVWSLREKYLTMPSTTEEWLNIATGFEERWNMPFCIGALDGKLVCVRKPAKSGSLYHDYKHHFSLNLLALCDHR</sequence>
<dbReference type="InterPro" id="IPR058353">
    <property type="entry name" value="DUF8040"/>
</dbReference>
<dbReference type="PANTHER" id="PTHR22930:SF269">
    <property type="entry name" value="NUCLEASE HARBI1-LIKE PROTEIN"/>
    <property type="match status" value="1"/>
</dbReference>
<dbReference type="InterPro" id="IPR045249">
    <property type="entry name" value="HARBI1-like"/>
</dbReference>
<dbReference type="PROSITE" id="PS51029">
    <property type="entry name" value="MADF"/>
    <property type="match status" value="1"/>
</dbReference>
<evidence type="ECO:0000313" key="3">
    <source>
        <dbReference type="WBParaSite" id="scaffold2394_cov235.g4772"/>
    </source>
</evidence>